<sequence>MVGGCLSEEVLLGNSLIHCFTAVLFPAASITELRFTPPTPPPSFALLCPPARPPKYIHFPSAEEKEYVAGNFEKISGFPNTIGCIDGTSIPLITLANKVKSTYTNRHNGTSIPLITLANKVKSTYTNRHNVALKCTILVF</sequence>
<evidence type="ECO:0008006" key="3">
    <source>
        <dbReference type="Google" id="ProtNLM"/>
    </source>
</evidence>
<name>A0AAW1LV91_POPJA</name>
<dbReference type="AlphaFoldDB" id="A0AAW1LV91"/>
<dbReference type="Proteomes" id="UP001458880">
    <property type="component" value="Unassembled WGS sequence"/>
</dbReference>
<organism evidence="1 2">
    <name type="scientific">Popillia japonica</name>
    <name type="common">Japanese beetle</name>
    <dbReference type="NCBI Taxonomy" id="7064"/>
    <lineage>
        <taxon>Eukaryota</taxon>
        <taxon>Metazoa</taxon>
        <taxon>Ecdysozoa</taxon>
        <taxon>Arthropoda</taxon>
        <taxon>Hexapoda</taxon>
        <taxon>Insecta</taxon>
        <taxon>Pterygota</taxon>
        <taxon>Neoptera</taxon>
        <taxon>Endopterygota</taxon>
        <taxon>Coleoptera</taxon>
        <taxon>Polyphaga</taxon>
        <taxon>Scarabaeiformia</taxon>
        <taxon>Scarabaeidae</taxon>
        <taxon>Rutelinae</taxon>
        <taxon>Popillia</taxon>
    </lineage>
</organism>
<evidence type="ECO:0000313" key="1">
    <source>
        <dbReference type="EMBL" id="KAK9737936.1"/>
    </source>
</evidence>
<gene>
    <name evidence="1" type="ORF">QE152_g10309</name>
</gene>
<accession>A0AAW1LV91</accession>
<proteinExistence type="predicted"/>
<protein>
    <recommendedName>
        <fullName evidence="3">DDE Tnp4 domain-containing protein</fullName>
    </recommendedName>
</protein>
<dbReference type="EMBL" id="JASPKY010000093">
    <property type="protein sequence ID" value="KAK9737936.1"/>
    <property type="molecule type" value="Genomic_DNA"/>
</dbReference>
<evidence type="ECO:0000313" key="2">
    <source>
        <dbReference type="Proteomes" id="UP001458880"/>
    </source>
</evidence>
<reference evidence="1 2" key="1">
    <citation type="journal article" date="2024" name="BMC Genomics">
        <title>De novo assembly and annotation of Popillia japonica's genome with initial clues to its potential as an invasive pest.</title>
        <authorList>
            <person name="Cucini C."/>
            <person name="Boschi S."/>
            <person name="Funari R."/>
            <person name="Cardaioli E."/>
            <person name="Iannotti N."/>
            <person name="Marturano G."/>
            <person name="Paoli F."/>
            <person name="Bruttini M."/>
            <person name="Carapelli A."/>
            <person name="Frati F."/>
            <person name="Nardi F."/>
        </authorList>
    </citation>
    <scope>NUCLEOTIDE SEQUENCE [LARGE SCALE GENOMIC DNA]</scope>
    <source>
        <strain evidence="1">DMR45628</strain>
    </source>
</reference>
<comment type="caution">
    <text evidence="1">The sequence shown here is derived from an EMBL/GenBank/DDBJ whole genome shotgun (WGS) entry which is preliminary data.</text>
</comment>
<keyword evidence="2" id="KW-1185">Reference proteome</keyword>